<evidence type="ECO:0008006" key="3">
    <source>
        <dbReference type="Google" id="ProtNLM"/>
    </source>
</evidence>
<evidence type="ECO:0000313" key="2">
    <source>
        <dbReference type="Proteomes" id="UP000243081"/>
    </source>
</evidence>
<protein>
    <recommendedName>
        <fullName evidence="3">Cyclin N-terminal domain-containing protein</fullName>
    </recommendedName>
</protein>
<gene>
    <name evidence="1" type="ORF">LLEC1_08195</name>
</gene>
<comment type="caution">
    <text evidence="1">The sequence shown here is derived from an EMBL/GenBank/DDBJ whole genome shotgun (WGS) entry which is preliminary data.</text>
</comment>
<dbReference type="EMBL" id="LUKN01004604">
    <property type="protein sequence ID" value="OAQ95775.1"/>
    <property type="molecule type" value="Genomic_DNA"/>
</dbReference>
<proteinExistence type="predicted"/>
<dbReference type="Gene3D" id="1.10.472.10">
    <property type="entry name" value="Cyclin-like"/>
    <property type="match status" value="1"/>
</dbReference>
<evidence type="ECO:0000313" key="1">
    <source>
        <dbReference type="EMBL" id="OAQ95775.1"/>
    </source>
</evidence>
<dbReference type="SUPFAM" id="SSF47954">
    <property type="entry name" value="Cyclin-like"/>
    <property type="match status" value="1"/>
</dbReference>
<dbReference type="AlphaFoldDB" id="A0A179HZ14"/>
<dbReference type="Proteomes" id="UP000243081">
    <property type="component" value="Unassembled WGS sequence"/>
</dbReference>
<accession>A0A179HZ14</accession>
<name>A0A179HZ14_CORDF</name>
<feature type="non-terminal residue" evidence="1">
    <location>
        <position position="1"/>
    </location>
</feature>
<organism evidence="1 2">
    <name type="scientific">Cordyceps confragosa</name>
    <name type="common">Lecanicillium lecanii</name>
    <dbReference type="NCBI Taxonomy" id="2714763"/>
    <lineage>
        <taxon>Eukaryota</taxon>
        <taxon>Fungi</taxon>
        <taxon>Dikarya</taxon>
        <taxon>Ascomycota</taxon>
        <taxon>Pezizomycotina</taxon>
        <taxon>Sordariomycetes</taxon>
        <taxon>Hypocreomycetidae</taxon>
        <taxon>Hypocreales</taxon>
        <taxon>Cordycipitaceae</taxon>
        <taxon>Akanthomyces</taxon>
    </lineage>
</organism>
<dbReference type="OrthoDB" id="3877279at2759"/>
<reference evidence="1 2" key="1">
    <citation type="submission" date="2016-03" db="EMBL/GenBank/DDBJ databases">
        <title>Fine-scale spatial genetic structure of a fungal parasite of coffee scale insects.</title>
        <authorList>
            <person name="Jackson D."/>
            <person name="Zemenick K.A."/>
            <person name="Malloure B."/>
            <person name="Quandt C.A."/>
            <person name="James T.Y."/>
        </authorList>
    </citation>
    <scope>NUCLEOTIDE SEQUENCE [LARGE SCALE GENOMIC DNA]</scope>
    <source>
        <strain evidence="1 2">UM487</strain>
    </source>
</reference>
<sequence>LHIDAVQPEVIVLAALVIADKFTEDSEQSTQAYCAAWGRGLWSSAQLNATERSIMESLGYRIMPLCAEDCLADAMVDMQLAGQDCCRWDAAEPSPPHSDDGDVLFSGDDGDDCESRELGSFVYGHSRSKTMVPGSGVRSASVGLGLTWATAI</sequence>
<dbReference type="InterPro" id="IPR036915">
    <property type="entry name" value="Cyclin-like_sf"/>
</dbReference>
<keyword evidence="2" id="KW-1185">Reference proteome</keyword>
<dbReference type="OMA" id="RIMPLCA"/>